<accession>A0A7S4WCZ0</accession>
<feature type="region of interest" description="Disordered" evidence="1">
    <location>
        <begin position="676"/>
        <end position="798"/>
    </location>
</feature>
<name>A0A7S4WCZ0_9STRA</name>
<feature type="region of interest" description="Disordered" evidence="1">
    <location>
        <begin position="404"/>
        <end position="450"/>
    </location>
</feature>
<feature type="region of interest" description="Disordered" evidence="1">
    <location>
        <begin position="258"/>
        <end position="285"/>
    </location>
</feature>
<dbReference type="Pfam" id="PF03457">
    <property type="entry name" value="HA"/>
    <property type="match status" value="3"/>
</dbReference>
<feature type="domain" description="Helicase-associated" evidence="2">
    <location>
        <begin position="528"/>
        <end position="595"/>
    </location>
</feature>
<feature type="compositionally biased region" description="Low complexity" evidence="1">
    <location>
        <begin position="265"/>
        <end position="278"/>
    </location>
</feature>
<feature type="compositionally biased region" description="Polar residues" evidence="1">
    <location>
        <begin position="741"/>
        <end position="798"/>
    </location>
</feature>
<dbReference type="AlphaFoldDB" id="A0A7S4WCZ0"/>
<feature type="compositionally biased region" description="Basic and acidic residues" evidence="1">
    <location>
        <begin position="679"/>
        <end position="695"/>
    </location>
</feature>
<dbReference type="PANTHER" id="PTHR33418:SF1">
    <property type="entry name" value="HELICASE-ASSOCIATED DOMAIN-CONTAINING PROTEIN"/>
    <property type="match status" value="1"/>
</dbReference>
<organism evidence="3">
    <name type="scientific">Ditylum brightwellii</name>
    <dbReference type="NCBI Taxonomy" id="49249"/>
    <lineage>
        <taxon>Eukaryota</taxon>
        <taxon>Sar</taxon>
        <taxon>Stramenopiles</taxon>
        <taxon>Ochrophyta</taxon>
        <taxon>Bacillariophyta</taxon>
        <taxon>Mediophyceae</taxon>
        <taxon>Lithodesmiophycidae</taxon>
        <taxon>Lithodesmiales</taxon>
        <taxon>Lithodesmiaceae</taxon>
        <taxon>Ditylum</taxon>
    </lineage>
</organism>
<feature type="compositionally biased region" description="Acidic residues" evidence="1">
    <location>
        <begin position="711"/>
        <end position="729"/>
    </location>
</feature>
<feature type="compositionally biased region" description="Polar residues" evidence="1">
    <location>
        <begin position="413"/>
        <end position="436"/>
    </location>
</feature>
<gene>
    <name evidence="3" type="ORF">DBRI00130_LOCUS34249</name>
</gene>
<feature type="domain" description="Helicase-associated" evidence="2">
    <location>
        <begin position="600"/>
        <end position="668"/>
    </location>
</feature>
<dbReference type="PANTHER" id="PTHR33418">
    <property type="entry name" value="HELICASE-ASSOCIATED"/>
    <property type="match status" value="1"/>
</dbReference>
<dbReference type="Gene3D" id="6.10.140.530">
    <property type="match status" value="3"/>
</dbReference>
<proteinExistence type="predicted"/>
<feature type="region of interest" description="Disordered" evidence="1">
    <location>
        <begin position="315"/>
        <end position="349"/>
    </location>
</feature>
<sequence length="798" mass="88969">MSRQLPPEYYNVKSNYPLPYNYPNSMESSFGRTSRAGSHSSAPGIATMNTGGDNSFAFASAASAAAAAAAARPQAYASQTPGIKHPPVMPLRPPMKLFTNGQAMQHNYQAANYSQQNAFNAAVASSLHAEKESFRGKNGNEKRVYLVVGPKQQQATIAFATDMRDALLRGYEENGVTAFSKAFTNLSEVQGVLEEMNILPPATSAATKKRRVPQQETQHDSNFADADEEGEGDELKVALEELYKAHRKLMESQQNLENVQNRRGALSMATASSSTTSNKPPPSMLQIQRIPATGLTTAAAEIMYAMTSKLDRPMSFTRGESLSTTRTGPQARHTYLNTKTSKSASSVPDSSEMHQLKAQQQRPLTCLSFNLIPHPKHGDFTSSVQPQSIVGGCELSALATAEESKSPAKINDETQGGTNSNSAYVTSNDNNDNPMATKNKKRPHNSSEKSTVLECSRWMTMYNELKKHKAKYGDCVVPRYFADNLRLASWVAEQRKQYRLRKINKPSNITVDRIRLLDELGFIWQAQSAAWNRHLNDLRSYKRENGDCLVPLNHARYPQLGLWVKEQRRHRSLMIRGRHSHMTKERVQILESVGFCWDSHEAAWWDKFQELQDYKEEFGDCMVPHRYAPNPQLSTWVHQQKRQIRLLKDGKSSHMSEKRAKALVELGFKYKRRKKKKHTITDKSNFQEETKEQKDQMTNSNGDEKKKDAESGSDSETESDESDVESEGEIEVRNTVMMNFVGSNSSETNTSGVHCSSETNTSGVHCSSETNTSGVHSSSEIHTSGVHCSSETNTSGAH</sequence>
<protein>
    <recommendedName>
        <fullName evidence="2">Helicase-associated domain-containing protein</fullName>
    </recommendedName>
</protein>
<dbReference type="EMBL" id="HBNS01044183">
    <property type="protein sequence ID" value="CAE4643840.1"/>
    <property type="molecule type" value="Transcribed_RNA"/>
</dbReference>
<feature type="domain" description="Helicase-associated" evidence="2">
    <location>
        <begin position="457"/>
        <end position="522"/>
    </location>
</feature>
<dbReference type="InterPro" id="IPR005114">
    <property type="entry name" value="Helicase_assoc"/>
</dbReference>
<evidence type="ECO:0000259" key="2">
    <source>
        <dbReference type="Pfam" id="PF03457"/>
    </source>
</evidence>
<feature type="compositionally biased region" description="Polar residues" evidence="1">
    <location>
        <begin position="335"/>
        <end position="349"/>
    </location>
</feature>
<evidence type="ECO:0000313" key="3">
    <source>
        <dbReference type="EMBL" id="CAE4643840.1"/>
    </source>
</evidence>
<feature type="region of interest" description="Disordered" evidence="1">
    <location>
        <begin position="204"/>
        <end position="231"/>
    </location>
</feature>
<reference evidence="3" key="1">
    <citation type="submission" date="2021-01" db="EMBL/GenBank/DDBJ databases">
        <authorList>
            <person name="Corre E."/>
            <person name="Pelletier E."/>
            <person name="Niang G."/>
            <person name="Scheremetjew M."/>
            <person name="Finn R."/>
            <person name="Kale V."/>
            <person name="Holt S."/>
            <person name="Cochrane G."/>
            <person name="Meng A."/>
            <person name="Brown T."/>
            <person name="Cohen L."/>
        </authorList>
    </citation>
    <scope>NUCLEOTIDE SEQUENCE</scope>
    <source>
        <strain evidence="3">GSO104</strain>
    </source>
</reference>
<feature type="compositionally biased region" description="Polar residues" evidence="1">
    <location>
        <begin position="318"/>
        <end position="328"/>
    </location>
</feature>
<evidence type="ECO:0000256" key="1">
    <source>
        <dbReference type="SAM" id="MobiDB-lite"/>
    </source>
</evidence>